<dbReference type="PROSITE" id="PS51257">
    <property type="entry name" value="PROKAR_LIPOPROTEIN"/>
    <property type="match status" value="1"/>
</dbReference>
<dbReference type="EMBL" id="FZQA01000001">
    <property type="protein sequence ID" value="SNT68031.1"/>
    <property type="molecule type" value="Genomic_DNA"/>
</dbReference>
<evidence type="ECO:0000313" key="2">
    <source>
        <dbReference type="EMBL" id="SNT68031.1"/>
    </source>
</evidence>
<proteinExistence type="predicted"/>
<evidence type="ECO:0000256" key="1">
    <source>
        <dbReference type="SAM" id="SignalP"/>
    </source>
</evidence>
<reference evidence="2 3" key="1">
    <citation type="submission" date="2017-07" db="EMBL/GenBank/DDBJ databases">
        <authorList>
            <person name="Sun Z.S."/>
            <person name="Albrecht U."/>
            <person name="Echele G."/>
            <person name="Lee C.C."/>
        </authorList>
    </citation>
    <scope>NUCLEOTIDE SEQUENCE [LARGE SCALE GENOMIC DNA]</scope>
    <source>
        <strain evidence="2 3">CGMCC 1.12710</strain>
    </source>
</reference>
<sequence length="137" mass="13940">MNASARHERMTARRAGACALFLALAGCASVADAPRGSESAAARPKPGPAAPVFLRGDVLGRDAAALDALLGAPALVRREGAGEFRRYALADCALIVILYPDESGAPAARHLEAAAVRAGAARPDLDDCLARGLPGGR</sequence>
<evidence type="ECO:0000313" key="3">
    <source>
        <dbReference type="Proteomes" id="UP000198346"/>
    </source>
</evidence>
<feature type="signal peptide" evidence="1">
    <location>
        <begin position="1"/>
        <end position="33"/>
    </location>
</feature>
<dbReference type="RefSeq" id="WP_143265922.1">
    <property type="nucleotide sequence ID" value="NZ_FZQA01000001.1"/>
</dbReference>
<protein>
    <submittedName>
        <fullName evidence="2">Uncharacterized protein</fullName>
    </submittedName>
</protein>
<feature type="chain" id="PRO_5012105159" evidence="1">
    <location>
        <begin position="34"/>
        <end position="137"/>
    </location>
</feature>
<name>A0A239PJP6_9PROT</name>
<accession>A0A239PJP6</accession>
<organism evidence="2 3">
    <name type="scientific">Amphiplicatus metriothermophilus</name>
    <dbReference type="NCBI Taxonomy" id="1519374"/>
    <lineage>
        <taxon>Bacteria</taxon>
        <taxon>Pseudomonadati</taxon>
        <taxon>Pseudomonadota</taxon>
        <taxon>Alphaproteobacteria</taxon>
        <taxon>Parvularculales</taxon>
        <taxon>Parvularculaceae</taxon>
        <taxon>Amphiplicatus</taxon>
    </lineage>
</organism>
<dbReference type="AlphaFoldDB" id="A0A239PJP6"/>
<dbReference type="Proteomes" id="UP000198346">
    <property type="component" value="Unassembled WGS sequence"/>
</dbReference>
<keyword evidence="3" id="KW-1185">Reference proteome</keyword>
<keyword evidence="1" id="KW-0732">Signal</keyword>
<gene>
    <name evidence="2" type="ORF">SAMN06297382_0527</name>
</gene>